<dbReference type="InterPro" id="IPR012676">
    <property type="entry name" value="TGS-like"/>
</dbReference>
<comment type="similarity">
    <text evidence="1">Belongs to the relA/spoT family.</text>
</comment>
<dbReference type="FunFam" id="3.10.20.30:FF:000002">
    <property type="entry name" value="GTP pyrophosphokinase (RelA/SpoT)"/>
    <property type="match status" value="1"/>
</dbReference>
<dbReference type="SMART" id="SM00954">
    <property type="entry name" value="RelA_SpoT"/>
    <property type="match status" value="1"/>
</dbReference>
<dbReference type="PANTHER" id="PTHR21262">
    <property type="entry name" value="GUANOSINE-3',5'-BIS DIPHOSPHATE 3'-PYROPHOSPHOHYDROLASE"/>
    <property type="match status" value="1"/>
</dbReference>
<dbReference type="Gene3D" id="3.30.460.10">
    <property type="entry name" value="Beta Polymerase, domain 2"/>
    <property type="match status" value="1"/>
</dbReference>
<protein>
    <submittedName>
        <fullName evidence="3">(P)ppGpp synthetase I, SpoT/RelA</fullName>
    </submittedName>
</protein>
<dbReference type="InterPro" id="IPR004811">
    <property type="entry name" value="RelA/Spo_fam"/>
</dbReference>
<evidence type="ECO:0000259" key="2">
    <source>
        <dbReference type="PROSITE" id="PS51880"/>
    </source>
</evidence>
<dbReference type="AlphaFoldDB" id="A0A0G0YUR2"/>
<evidence type="ECO:0000313" key="4">
    <source>
        <dbReference type="Proteomes" id="UP000034753"/>
    </source>
</evidence>
<dbReference type="PANTHER" id="PTHR21262:SF31">
    <property type="entry name" value="GTP PYROPHOSPHOKINASE"/>
    <property type="match status" value="1"/>
</dbReference>
<dbReference type="CDD" id="cd00077">
    <property type="entry name" value="HDc"/>
    <property type="match status" value="1"/>
</dbReference>
<proteinExistence type="inferred from homology"/>
<dbReference type="GO" id="GO:0015969">
    <property type="term" value="P:guanosine tetraphosphate metabolic process"/>
    <property type="evidence" value="ECO:0007669"/>
    <property type="project" value="InterPro"/>
</dbReference>
<sequence length="479" mass="54136">MNYLEIPLVKKAYDFAETSLAGQKRLSGEEILEHCVKVADNLMKFDVTDPKTLSAAILHHSILNGAATPEDLKEEFGEDIAGILNAFHKLHIVKFRKGTEKEFAEELRKMFLVLARDLRVVLIKMCDILDNLRTLSCLTREKGEEVARETLEIFAPLAERLGIGEMKGEMQDLAFAYLERASCDKTKQLLQTNLVELNIILTKIKDELKKSLGKAGIHYRIESRTKHLYSLYMKLCRPEINFDMSKVSDLIAFRIVVSTTEDCYKVLDIVHKLWKPVSGSVSDFITHPKPNGYRSIHTKVVGPQGRIFEIQIRTEEMHEEAEYGLAAHWNYAEMKSRGVSDAEVSRGFATSAEKLEWVKNLAKWQKEVTNDSEFLKSVKTDFFGERVFCFTPGGDVKDLPAGATPVDFAYCLHTEVGDGCSGAKVNGKMVPLDFKIQNGDVVEIILGKGNKKPNRDWLEFTVTSSAKAQIRKHFKTIKP</sequence>
<dbReference type="Pfam" id="PF13328">
    <property type="entry name" value="HD_4"/>
    <property type="match status" value="1"/>
</dbReference>
<dbReference type="Gene3D" id="1.10.3210.10">
    <property type="entry name" value="Hypothetical protein af1432"/>
    <property type="match status" value="1"/>
</dbReference>
<dbReference type="EMBL" id="LCBN01000025">
    <property type="protein sequence ID" value="KKS13411.1"/>
    <property type="molecule type" value="Genomic_DNA"/>
</dbReference>
<dbReference type="CDD" id="cd05399">
    <property type="entry name" value="NT_Rel-Spo_like"/>
    <property type="match status" value="1"/>
</dbReference>
<dbReference type="PROSITE" id="PS51880">
    <property type="entry name" value="TGS"/>
    <property type="match status" value="1"/>
</dbReference>
<dbReference type="Proteomes" id="UP000034753">
    <property type="component" value="Unassembled WGS sequence"/>
</dbReference>
<reference evidence="3 4" key="1">
    <citation type="journal article" date="2015" name="Nature">
        <title>rRNA introns, odd ribosomes, and small enigmatic genomes across a large radiation of phyla.</title>
        <authorList>
            <person name="Brown C.T."/>
            <person name="Hug L.A."/>
            <person name="Thomas B.C."/>
            <person name="Sharon I."/>
            <person name="Castelle C.J."/>
            <person name="Singh A."/>
            <person name="Wilkins M.J."/>
            <person name="Williams K.H."/>
            <person name="Banfield J.F."/>
        </authorList>
    </citation>
    <scope>NUCLEOTIDE SEQUENCE [LARGE SCALE GENOMIC DNA]</scope>
</reference>
<organism evidence="3 4">
    <name type="scientific">Candidatus Daviesbacteria bacterium GW2011_GWB1_41_5</name>
    <dbReference type="NCBI Taxonomy" id="1618429"/>
    <lineage>
        <taxon>Bacteria</taxon>
        <taxon>Candidatus Daviesiibacteriota</taxon>
    </lineage>
</organism>
<dbReference type="InterPro" id="IPR012675">
    <property type="entry name" value="Beta-grasp_dom_sf"/>
</dbReference>
<dbReference type="SUPFAM" id="SSF81301">
    <property type="entry name" value="Nucleotidyltransferase"/>
    <property type="match status" value="1"/>
</dbReference>
<dbReference type="FunFam" id="1.10.3210.10:FF:000001">
    <property type="entry name" value="GTP pyrophosphokinase RelA"/>
    <property type="match status" value="1"/>
</dbReference>
<gene>
    <name evidence="3" type="ORF">UU67_C0025G0002</name>
</gene>
<evidence type="ECO:0000256" key="1">
    <source>
        <dbReference type="RuleBase" id="RU003847"/>
    </source>
</evidence>
<dbReference type="GO" id="GO:0005886">
    <property type="term" value="C:plasma membrane"/>
    <property type="evidence" value="ECO:0007669"/>
    <property type="project" value="TreeGrafter"/>
</dbReference>
<dbReference type="Gene3D" id="3.10.20.30">
    <property type="match status" value="1"/>
</dbReference>
<dbReference type="InterPro" id="IPR004095">
    <property type="entry name" value="TGS"/>
</dbReference>
<accession>A0A0G0YUR2</accession>
<dbReference type="SUPFAM" id="SSF81271">
    <property type="entry name" value="TGS-like"/>
    <property type="match status" value="1"/>
</dbReference>
<dbReference type="InterPro" id="IPR043519">
    <property type="entry name" value="NT_sf"/>
</dbReference>
<evidence type="ECO:0000313" key="3">
    <source>
        <dbReference type="EMBL" id="KKS13411.1"/>
    </source>
</evidence>
<dbReference type="Pfam" id="PF02824">
    <property type="entry name" value="TGS"/>
    <property type="match status" value="1"/>
</dbReference>
<comment type="caution">
    <text evidence="3">The sequence shown here is derived from an EMBL/GenBank/DDBJ whole genome shotgun (WGS) entry which is preliminary data.</text>
</comment>
<feature type="domain" description="TGS" evidence="2">
    <location>
        <begin position="385"/>
        <end position="446"/>
    </location>
</feature>
<dbReference type="NCBIfam" id="TIGR00691">
    <property type="entry name" value="spoT_relA"/>
    <property type="match status" value="1"/>
</dbReference>
<dbReference type="Pfam" id="PF04607">
    <property type="entry name" value="RelA_SpoT"/>
    <property type="match status" value="1"/>
</dbReference>
<dbReference type="PATRIC" id="fig|1618429.3.peg.560"/>
<dbReference type="InterPro" id="IPR033655">
    <property type="entry name" value="TGS_RelA/SpoT"/>
</dbReference>
<comment type="function">
    <text evidence="1">In eubacteria ppGpp (guanosine 3'-diphosphate 5'-diphosphate) is a mediator of the stringent response that coordinates a variety of cellular activities in response to changes in nutritional abundance.</text>
</comment>
<dbReference type="CDD" id="cd01668">
    <property type="entry name" value="TGS_RSH"/>
    <property type="match status" value="1"/>
</dbReference>
<dbReference type="SUPFAM" id="SSF109604">
    <property type="entry name" value="HD-domain/PDEase-like"/>
    <property type="match status" value="1"/>
</dbReference>
<dbReference type="InterPro" id="IPR003607">
    <property type="entry name" value="HD/PDEase_dom"/>
</dbReference>
<dbReference type="InterPro" id="IPR007685">
    <property type="entry name" value="RelA_SpoT"/>
</dbReference>
<name>A0A0G0YUR2_9BACT</name>